<feature type="compositionally biased region" description="Low complexity" evidence="6">
    <location>
        <begin position="188"/>
        <end position="197"/>
    </location>
</feature>
<dbReference type="InParanoid" id="A0A165FL70"/>
<evidence type="ECO:0000256" key="4">
    <source>
        <dbReference type="ARBA" id="ARBA00022833"/>
    </source>
</evidence>
<keyword evidence="3 5" id="KW-0863">Zinc-finger</keyword>
<dbReference type="InterPro" id="IPR000058">
    <property type="entry name" value="Znf_AN1"/>
</dbReference>
<keyword evidence="4" id="KW-0862">Zinc</keyword>
<evidence type="ECO:0000313" key="9">
    <source>
        <dbReference type="Proteomes" id="UP000076871"/>
    </source>
</evidence>
<evidence type="ECO:0000259" key="7">
    <source>
        <dbReference type="PROSITE" id="PS51039"/>
    </source>
</evidence>
<dbReference type="RefSeq" id="XP_040766877.1">
    <property type="nucleotide sequence ID" value="XM_040910587.1"/>
</dbReference>
<keyword evidence="9" id="KW-1185">Reference proteome</keyword>
<dbReference type="EMBL" id="KV427612">
    <property type="protein sequence ID" value="KZT09137.1"/>
    <property type="molecule type" value="Genomic_DNA"/>
</dbReference>
<evidence type="ECO:0000256" key="1">
    <source>
        <dbReference type="ARBA" id="ARBA00022723"/>
    </source>
</evidence>
<reference evidence="8 9" key="1">
    <citation type="journal article" date="2016" name="Mol. Biol. Evol.">
        <title>Comparative Genomics of Early-Diverging Mushroom-Forming Fungi Provides Insights into the Origins of Lignocellulose Decay Capabilities.</title>
        <authorList>
            <person name="Nagy L.G."/>
            <person name="Riley R."/>
            <person name="Tritt A."/>
            <person name="Adam C."/>
            <person name="Daum C."/>
            <person name="Floudas D."/>
            <person name="Sun H."/>
            <person name="Yadav J.S."/>
            <person name="Pangilinan J."/>
            <person name="Larsson K.H."/>
            <person name="Matsuura K."/>
            <person name="Barry K."/>
            <person name="Labutti K."/>
            <person name="Kuo R."/>
            <person name="Ohm R.A."/>
            <person name="Bhattacharya S.S."/>
            <person name="Shirouzu T."/>
            <person name="Yoshinaga Y."/>
            <person name="Martin F.M."/>
            <person name="Grigoriev I.V."/>
            <person name="Hibbett D.S."/>
        </authorList>
    </citation>
    <scope>NUCLEOTIDE SEQUENCE [LARGE SCALE GENOMIC DNA]</scope>
    <source>
        <strain evidence="8 9">93-53</strain>
    </source>
</reference>
<gene>
    <name evidence="8" type="ORF">LAESUDRAFT_735446</name>
</gene>
<dbReference type="PANTHER" id="PTHR14677">
    <property type="entry name" value="ARSENITE INDUCUBLE RNA ASSOCIATED PROTEIN AIP-1-RELATED"/>
    <property type="match status" value="1"/>
</dbReference>
<dbReference type="GeneID" id="63827616"/>
<evidence type="ECO:0000256" key="6">
    <source>
        <dbReference type="SAM" id="MobiDB-lite"/>
    </source>
</evidence>
<dbReference type="STRING" id="1314785.A0A165FL70"/>
<sequence>MSSSSTPQRDVQLLEIGKQCSASSCLLVDFLSFKCQYCKHSFCREHYLPDAHKCDQYDATKANRVAPPCPLCNTPVAIPPGQDPNVRMEAHINTECSVMTGKSRKSSTPTCARPKCGKVLFSPIPCDKCKQQFCPQHRFPASHKCGSLATSTKPSSTTTEQRLANVSAQTSVISAAAVTAIQRAMASANSSSSSLTSRGLTPIMQARPQPPPVSQTSTSSSSSSSRSNPFSQTDR</sequence>
<feature type="region of interest" description="Disordered" evidence="6">
    <location>
        <begin position="188"/>
        <end position="235"/>
    </location>
</feature>
<evidence type="ECO:0000256" key="3">
    <source>
        <dbReference type="ARBA" id="ARBA00022771"/>
    </source>
</evidence>
<protein>
    <recommendedName>
        <fullName evidence="7">AN1-type domain-containing protein</fullName>
    </recommendedName>
</protein>
<dbReference type="GO" id="GO:0008270">
    <property type="term" value="F:zinc ion binding"/>
    <property type="evidence" value="ECO:0007669"/>
    <property type="project" value="UniProtKB-KW"/>
</dbReference>
<dbReference type="Pfam" id="PF25403">
    <property type="entry name" value="zf-C2H2_ZFAND2"/>
    <property type="match status" value="1"/>
</dbReference>
<proteinExistence type="predicted"/>
<dbReference type="Gene3D" id="4.10.1110.10">
    <property type="entry name" value="AN1-like Zinc finger"/>
    <property type="match status" value="2"/>
</dbReference>
<evidence type="ECO:0000313" key="8">
    <source>
        <dbReference type="EMBL" id="KZT09137.1"/>
    </source>
</evidence>
<dbReference type="Pfam" id="PF01428">
    <property type="entry name" value="zf-AN1"/>
    <property type="match status" value="2"/>
</dbReference>
<dbReference type="PANTHER" id="PTHR14677:SF40">
    <property type="entry name" value="CDC48-ASSOCIATED UBIQUITIN-LIKE_ZINC FINGER PROTEIN 1"/>
    <property type="match status" value="1"/>
</dbReference>
<keyword evidence="1" id="KW-0479">Metal-binding</keyword>
<organism evidence="8 9">
    <name type="scientific">Laetiporus sulphureus 93-53</name>
    <dbReference type="NCBI Taxonomy" id="1314785"/>
    <lineage>
        <taxon>Eukaryota</taxon>
        <taxon>Fungi</taxon>
        <taxon>Dikarya</taxon>
        <taxon>Basidiomycota</taxon>
        <taxon>Agaricomycotina</taxon>
        <taxon>Agaricomycetes</taxon>
        <taxon>Polyporales</taxon>
        <taxon>Laetiporus</taxon>
    </lineage>
</organism>
<dbReference type="InterPro" id="IPR035896">
    <property type="entry name" value="AN1-like_Znf"/>
</dbReference>
<accession>A0A165FL70</accession>
<dbReference type="SMART" id="SM00154">
    <property type="entry name" value="ZnF_AN1"/>
    <property type="match status" value="2"/>
</dbReference>
<dbReference type="AlphaFoldDB" id="A0A165FL70"/>
<dbReference type="GO" id="GO:0005737">
    <property type="term" value="C:cytoplasm"/>
    <property type="evidence" value="ECO:0007669"/>
    <property type="project" value="TreeGrafter"/>
</dbReference>
<dbReference type="InterPro" id="IPR057357">
    <property type="entry name" value="Znf-C2H2_ZFAND2A/B"/>
</dbReference>
<dbReference type="SUPFAM" id="SSF118310">
    <property type="entry name" value="AN1-like Zinc finger"/>
    <property type="match status" value="2"/>
</dbReference>
<feature type="domain" description="AN1-type" evidence="7">
    <location>
        <begin position="105"/>
        <end position="153"/>
    </location>
</feature>
<name>A0A165FL70_9APHY</name>
<dbReference type="Proteomes" id="UP000076871">
    <property type="component" value="Unassembled WGS sequence"/>
</dbReference>
<evidence type="ECO:0000256" key="2">
    <source>
        <dbReference type="ARBA" id="ARBA00022737"/>
    </source>
</evidence>
<feature type="compositionally biased region" description="Low complexity" evidence="6">
    <location>
        <begin position="214"/>
        <end position="235"/>
    </location>
</feature>
<dbReference type="PROSITE" id="PS51039">
    <property type="entry name" value="ZF_AN1"/>
    <property type="match status" value="2"/>
</dbReference>
<dbReference type="OrthoDB" id="431929at2759"/>
<keyword evidence="2" id="KW-0677">Repeat</keyword>
<feature type="domain" description="AN1-type" evidence="7">
    <location>
        <begin position="14"/>
        <end position="62"/>
    </location>
</feature>
<evidence type="ECO:0000256" key="5">
    <source>
        <dbReference type="PROSITE-ProRule" id="PRU00449"/>
    </source>
</evidence>